<dbReference type="SUPFAM" id="SSF50978">
    <property type="entry name" value="WD40 repeat-like"/>
    <property type="match status" value="1"/>
</dbReference>
<dbReference type="InterPro" id="IPR044285">
    <property type="entry name" value="PWP1"/>
</dbReference>
<dbReference type="eggNOG" id="KOG0270">
    <property type="taxonomic scope" value="Eukaryota"/>
</dbReference>
<dbReference type="SMART" id="SM00320">
    <property type="entry name" value="WD40"/>
    <property type="match status" value="3"/>
</dbReference>
<dbReference type="EnsemblPlants" id="LPERR06G04940.1">
    <property type="protein sequence ID" value="LPERR06G04940.1"/>
    <property type="gene ID" value="LPERR06G04940"/>
</dbReference>
<protein>
    <submittedName>
        <fullName evidence="1">Uncharacterized protein</fullName>
    </submittedName>
</protein>
<dbReference type="Pfam" id="PF00400">
    <property type="entry name" value="WD40"/>
    <property type="match status" value="1"/>
</dbReference>
<reference evidence="1" key="3">
    <citation type="submission" date="2015-04" db="UniProtKB">
        <authorList>
            <consortium name="EnsemblPlants"/>
        </authorList>
    </citation>
    <scope>IDENTIFICATION</scope>
</reference>
<dbReference type="AlphaFoldDB" id="A0A0D9WMM2"/>
<dbReference type="PANTHER" id="PTHR14091:SF0">
    <property type="entry name" value="PERIODIC TRYPTOPHAN PROTEIN 1 HOMOLOG"/>
    <property type="match status" value="1"/>
</dbReference>
<dbReference type="Proteomes" id="UP000032180">
    <property type="component" value="Chromosome 6"/>
</dbReference>
<evidence type="ECO:0000313" key="2">
    <source>
        <dbReference type="Proteomes" id="UP000032180"/>
    </source>
</evidence>
<reference evidence="1 2" key="1">
    <citation type="submission" date="2012-08" db="EMBL/GenBank/DDBJ databases">
        <title>Oryza genome evolution.</title>
        <authorList>
            <person name="Wing R.A."/>
        </authorList>
    </citation>
    <scope>NUCLEOTIDE SEQUENCE</scope>
</reference>
<proteinExistence type="predicted"/>
<dbReference type="PANTHER" id="PTHR14091">
    <property type="entry name" value="PERIODIC TRYPTOPHAN PROTEIN 1"/>
    <property type="match status" value="1"/>
</dbReference>
<dbReference type="InterPro" id="IPR001680">
    <property type="entry name" value="WD40_rpt"/>
</dbReference>
<dbReference type="InterPro" id="IPR036322">
    <property type="entry name" value="WD40_repeat_dom_sf"/>
</dbReference>
<dbReference type="STRING" id="77586.A0A0D9WMM2"/>
<organism evidence="1 2">
    <name type="scientific">Leersia perrieri</name>
    <dbReference type="NCBI Taxonomy" id="77586"/>
    <lineage>
        <taxon>Eukaryota</taxon>
        <taxon>Viridiplantae</taxon>
        <taxon>Streptophyta</taxon>
        <taxon>Embryophyta</taxon>
        <taxon>Tracheophyta</taxon>
        <taxon>Spermatophyta</taxon>
        <taxon>Magnoliopsida</taxon>
        <taxon>Liliopsida</taxon>
        <taxon>Poales</taxon>
        <taxon>Poaceae</taxon>
        <taxon>BOP clade</taxon>
        <taxon>Oryzoideae</taxon>
        <taxon>Oryzeae</taxon>
        <taxon>Oryzinae</taxon>
        <taxon>Leersia</taxon>
    </lineage>
</organism>
<reference evidence="2" key="2">
    <citation type="submission" date="2013-12" db="EMBL/GenBank/DDBJ databases">
        <authorList>
            <person name="Yu Y."/>
            <person name="Lee S."/>
            <person name="de Baynast K."/>
            <person name="Wissotski M."/>
            <person name="Liu L."/>
            <person name="Talag J."/>
            <person name="Goicoechea J."/>
            <person name="Angelova A."/>
            <person name="Jetty R."/>
            <person name="Kudrna D."/>
            <person name="Golser W."/>
            <person name="Rivera L."/>
            <person name="Zhang J."/>
            <person name="Wing R."/>
        </authorList>
    </citation>
    <scope>NUCLEOTIDE SEQUENCE</scope>
</reference>
<dbReference type="Gramene" id="LPERR06G04940.1">
    <property type="protein sequence ID" value="LPERR06G04940.1"/>
    <property type="gene ID" value="LPERR06G04940"/>
</dbReference>
<keyword evidence="2" id="KW-1185">Reference proteome</keyword>
<accession>A0A0D9WMM2</accession>
<dbReference type="Gene3D" id="2.130.10.10">
    <property type="entry name" value="YVTN repeat-like/Quinoprotein amine dehydrogenase"/>
    <property type="match status" value="1"/>
</dbReference>
<name>A0A0D9WMM2_9ORYZ</name>
<dbReference type="GO" id="GO:0005634">
    <property type="term" value="C:nucleus"/>
    <property type="evidence" value="ECO:0007669"/>
    <property type="project" value="TreeGrafter"/>
</dbReference>
<dbReference type="GO" id="GO:0006364">
    <property type="term" value="P:rRNA processing"/>
    <property type="evidence" value="ECO:0007669"/>
    <property type="project" value="InterPro"/>
</dbReference>
<dbReference type="InterPro" id="IPR015943">
    <property type="entry name" value="WD40/YVTN_repeat-like_dom_sf"/>
</dbReference>
<sequence>MISGICWIPKGANRNVPLVDEPPTQAEINEAMKTVDDALDCNESDYDDEEDNMDVVDGAQGEEEVDDDIVQAKGVASALPKRTLITRLIISLLASKSLTWKIMTTRMEDDEDDEEEDEEIEDKTVKPTDIMIASIHNKDDYSYLQARNLMAVGTMSPEIEIWDLNVMEEFEPRIILGGKLKNKAGKQKKMGTYRKGSHRDSILGIAWNKEYMYVFILAQVQAVTWSHFSPEVILSGSFDKSVALKDVKNSSTDCIRWSVGSDVESMAWDPHNEHTFVVSLENGMVQAFDKRRASSNQNSSLSMFTLHAHEKAVSTISFGPAAPNLLATASTDKMGAIFSVSFSMDSPFLLAVGGSKGNLKVWNTLTETSVANKFGRH</sequence>
<evidence type="ECO:0000313" key="1">
    <source>
        <dbReference type="EnsemblPlants" id="LPERR06G04940.1"/>
    </source>
</evidence>
<dbReference type="HOGENOM" id="CLU_023867_0_0_1"/>